<organism evidence="22 23">
    <name type="scientific">Sulfobacillus benefaciens</name>
    <dbReference type="NCBI Taxonomy" id="453960"/>
    <lineage>
        <taxon>Bacteria</taxon>
        <taxon>Bacillati</taxon>
        <taxon>Bacillota</taxon>
        <taxon>Clostridia</taxon>
        <taxon>Eubacteriales</taxon>
        <taxon>Clostridiales Family XVII. Incertae Sedis</taxon>
        <taxon>Sulfobacillus</taxon>
    </lineage>
</organism>
<dbReference type="SUPFAM" id="SSF51621">
    <property type="entry name" value="Phosphoenolpyruvate/pyruvate domain"/>
    <property type="match status" value="1"/>
</dbReference>
<evidence type="ECO:0000256" key="6">
    <source>
        <dbReference type="ARBA" id="ARBA00012142"/>
    </source>
</evidence>
<dbReference type="InterPro" id="IPR008279">
    <property type="entry name" value="PEP-util_enz_mobile_dom"/>
</dbReference>
<evidence type="ECO:0000256" key="7">
    <source>
        <dbReference type="ARBA" id="ARBA00018587"/>
    </source>
</evidence>
<evidence type="ECO:0000259" key="19">
    <source>
        <dbReference type="Pfam" id="PF00224"/>
    </source>
</evidence>
<dbReference type="UniPathway" id="UPA00109">
    <property type="reaction ID" value="UER00188"/>
</dbReference>
<dbReference type="InterPro" id="IPR015806">
    <property type="entry name" value="Pyrv_Knase_insert_dom_sf"/>
</dbReference>
<dbReference type="GO" id="GO:0030955">
    <property type="term" value="F:potassium ion binding"/>
    <property type="evidence" value="ECO:0007669"/>
    <property type="project" value="UniProtKB-UniRule"/>
</dbReference>
<evidence type="ECO:0000256" key="11">
    <source>
        <dbReference type="ARBA" id="ARBA00022777"/>
    </source>
</evidence>
<dbReference type="Pfam" id="PF00224">
    <property type="entry name" value="PK"/>
    <property type="match status" value="1"/>
</dbReference>
<dbReference type="Gene3D" id="3.40.1380.20">
    <property type="entry name" value="Pyruvate kinase, C-terminal domain"/>
    <property type="match status" value="1"/>
</dbReference>
<evidence type="ECO:0000256" key="5">
    <source>
        <dbReference type="ARBA" id="ARBA00008663"/>
    </source>
</evidence>
<comment type="cofactor">
    <cofactor evidence="2">
        <name>K(+)</name>
        <dbReference type="ChEBI" id="CHEBI:29103"/>
    </cofactor>
</comment>
<dbReference type="EC" id="2.7.1.40" evidence="6 17"/>
<protein>
    <recommendedName>
        <fullName evidence="7 17">Pyruvate kinase</fullName>
        <ecNumber evidence="6 17">2.7.1.40</ecNumber>
    </recommendedName>
</protein>
<dbReference type="InterPro" id="IPR036918">
    <property type="entry name" value="Pyrv_Knase_C_sf"/>
</dbReference>
<evidence type="ECO:0000256" key="9">
    <source>
        <dbReference type="ARBA" id="ARBA00022723"/>
    </source>
</evidence>
<dbReference type="NCBIfam" id="NF004978">
    <property type="entry name" value="PRK06354.1"/>
    <property type="match status" value="1"/>
</dbReference>
<dbReference type="InterPro" id="IPR015793">
    <property type="entry name" value="Pyrv_Knase_brl"/>
</dbReference>
<dbReference type="SUPFAM" id="SSF52009">
    <property type="entry name" value="Phosphohistidine domain"/>
    <property type="match status" value="1"/>
</dbReference>
<evidence type="ECO:0000256" key="4">
    <source>
        <dbReference type="ARBA" id="ARBA00006237"/>
    </source>
</evidence>
<dbReference type="Gene3D" id="2.40.33.10">
    <property type="entry name" value="PK beta-barrel domain-like"/>
    <property type="match status" value="1"/>
</dbReference>
<keyword evidence="9" id="KW-0479">Metal-binding</keyword>
<dbReference type="Gene3D" id="3.50.30.10">
    <property type="entry name" value="Phosphohistidine domain"/>
    <property type="match status" value="1"/>
</dbReference>
<evidence type="ECO:0000256" key="13">
    <source>
        <dbReference type="ARBA" id="ARBA00022842"/>
    </source>
</evidence>
<reference evidence="22 23" key="1">
    <citation type="journal article" date="2014" name="BMC Genomics">
        <title>Comparison of environmental and isolate Sulfobacillus genomes reveals diverse carbon, sulfur, nitrogen, and hydrogen metabolisms.</title>
        <authorList>
            <person name="Justice N.B."/>
            <person name="Norman A."/>
            <person name="Brown C.T."/>
            <person name="Singh A."/>
            <person name="Thomas B.C."/>
            <person name="Banfield J.F."/>
        </authorList>
    </citation>
    <scope>NUCLEOTIDE SEQUENCE [LARGE SCALE GENOMIC DNA]</scope>
    <source>
        <strain evidence="22">AMDSBA4</strain>
    </source>
</reference>
<dbReference type="Gene3D" id="3.20.20.60">
    <property type="entry name" value="Phosphoenolpyruvate-binding domains"/>
    <property type="match status" value="1"/>
</dbReference>
<dbReference type="Pfam" id="PF02887">
    <property type="entry name" value="PK_C"/>
    <property type="match status" value="1"/>
</dbReference>
<feature type="domain" description="Pyruvate kinase C-terminal" evidence="21">
    <location>
        <begin position="350"/>
        <end position="462"/>
    </location>
</feature>
<dbReference type="EMBL" id="PXYW01000031">
    <property type="protein sequence ID" value="PSR32816.1"/>
    <property type="molecule type" value="Genomic_DNA"/>
</dbReference>
<comment type="similarity">
    <text evidence="5 18">Belongs to the pyruvate kinase family.</text>
</comment>
<evidence type="ECO:0000256" key="15">
    <source>
        <dbReference type="ARBA" id="ARBA00023152"/>
    </source>
</evidence>
<feature type="domain" description="PEP-utilising enzyme mobile" evidence="20">
    <location>
        <begin position="500"/>
        <end position="567"/>
    </location>
</feature>
<dbReference type="NCBIfam" id="NF004491">
    <property type="entry name" value="PRK05826.1"/>
    <property type="match status" value="1"/>
</dbReference>
<name>A0A2T2XEC8_9FIRM</name>
<dbReference type="NCBIfam" id="TIGR01064">
    <property type="entry name" value="pyruv_kin"/>
    <property type="match status" value="1"/>
</dbReference>
<evidence type="ECO:0000256" key="16">
    <source>
        <dbReference type="ARBA" id="ARBA00023317"/>
    </source>
</evidence>
<dbReference type="InterPro" id="IPR036637">
    <property type="entry name" value="Phosphohistidine_dom_sf"/>
</dbReference>
<evidence type="ECO:0000259" key="20">
    <source>
        <dbReference type="Pfam" id="PF00391"/>
    </source>
</evidence>
<evidence type="ECO:0000256" key="2">
    <source>
        <dbReference type="ARBA" id="ARBA00001958"/>
    </source>
</evidence>
<keyword evidence="10" id="KW-0547">Nucleotide-binding</keyword>
<feature type="domain" description="Pyruvate kinase barrel" evidence="19">
    <location>
        <begin position="1"/>
        <end position="321"/>
    </location>
</feature>
<evidence type="ECO:0000259" key="21">
    <source>
        <dbReference type="Pfam" id="PF02887"/>
    </source>
</evidence>
<keyword evidence="8 18" id="KW-0808">Transferase</keyword>
<evidence type="ECO:0000256" key="10">
    <source>
        <dbReference type="ARBA" id="ARBA00022741"/>
    </source>
</evidence>
<evidence type="ECO:0000313" key="22">
    <source>
        <dbReference type="EMBL" id="PSR32816.1"/>
    </source>
</evidence>
<dbReference type="InterPro" id="IPR040442">
    <property type="entry name" value="Pyrv_kinase-like_dom_sf"/>
</dbReference>
<evidence type="ECO:0000256" key="14">
    <source>
        <dbReference type="ARBA" id="ARBA00022958"/>
    </source>
</evidence>
<dbReference type="GO" id="GO:0005524">
    <property type="term" value="F:ATP binding"/>
    <property type="evidence" value="ECO:0007669"/>
    <property type="project" value="UniProtKB-KW"/>
</dbReference>
<dbReference type="InterPro" id="IPR001697">
    <property type="entry name" value="Pyr_Knase"/>
</dbReference>
<keyword evidence="16 22" id="KW-0670">Pyruvate</keyword>
<keyword evidence="11 18" id="KW-0418">Kinase</keyword>
<evidence type="ECO:0000256" key="1">
    <source>
        <dbReference type="ARBA" id="ARBA00001946"/>
    </source>
</evidence>
<gene>
    <name evidence="22" type="primary">pyk</name>
    <name evidence="22" type="ORF">C7B46_12655</name>
</gene>
<dbReference type="SUPFAM" id="SSF52935">
    <property type="entry name" value="PK C-terminal domain-like"/>
    <property type="match status" value="1"/>
</dbReference>
<evidence type="ECO:0000256" key="18">
    <source>
        <dbReference type="RuleBase" id="RU000504"/>
    </source>
</evidence>
<comment type="caution">
    <text evidence="22">The sequence shown here is derived from an EMBL/GenBank/DDBJ whole genome shotgun (WGS) entry which is preliminary data.</text>
</comment>
<comment type="pathway">
    <text evidence="3 18">Carbohydrate degradation; glycolysis; pyruvate from D-glyceraldehyde 3-phosphate: step 5/5.</text>
</comment>
<dbReference type="PANTHER" id="PTHR11817">
    <property type="entry name" value="PYRUVATE KINASE"/>
    <property type="match status" value="1"/>
</dbReference>
<dbReference type="InterPro" id="IPR015813">
    <property type="entry name" value="Pyrv/PenolPyrv_kinase-like_dom"/>
</dbReference>
<keyword evidence="12" id="KW-0067">ATP-binding</keyword>
<dbReference type="InterPro" id="IPR011037">
    <property type="entry name" value="Pyrv_Knase-like_insert_dom_sf"/>
</dbReference>
<comment type="similarity">
    <text evidence="4">In the C-terminal section; belongs to the PEP-utilizing enzyme family.</text>
</comment>
<evidence type="ECO:0000256" key="12">
    <source>
        <dbReference type="ARBA" id="ARBA00022840"/>
    </source>
</evidence>
<dbReference type="GO" id="GO:0004743">
    <property type="term" value="F:pyruvate kinase activity"/>
    <property type="evidence" value="ECO:0007669"/>
    <property type="project" value="UniProtKB-UniRule"/>
</dbReference>
<comment type="catalytic activity">
    <reaction evidence="18">
        <text>pyruvate + ATP = phosphoenolpyruvate + ADP + H(+)</text>
        <dbReference type="Rhea" id="RHEA:18157"/>
        <dbReference type="ChEBI" id="CHEBI:15361"/>
        <dbReference type="ChEBI" id="CHEBI:15378"/>
        <dbReference type="ChEBI" id="CHEBI:30616"/>
        <dbReference type="ChEBI" id="CHEBI:58702"/>
        <dbReference type="ChEBI" id="CHEBI:456216"/>
        <dbReference type="EC" id="2.7.1.40"/>
    </reaction>
</comment>
<evidence type="ECO:0000256" key="17">
    <source>
        <dbReference type="NCBIfam" id="TIGR01064"/>
    </source>
</evidence>
<dbReference type="InterPro" id="IPR015795">
    <property type="entry name" value="Pyrv_Knase_C"/>
</dbReference>
<sequence length="576" mass="62513">MRRTKIVATLGPACDNVEVMTQLLQAGVDVVRVNLSHGEWDLHQKRIRLARHAAQQLGKEIGVMLDTQGPEVRLGPIQKTLHLEIDDTFYIGRKGSESDRILTVTWPGLFGLLQTGQTLWIDDGRLVVEVRSVTNDLITLAAKNRGDVDSQKKLSLPGYGWPLDPLTQKDRDAIVRGVTEEGIDFVALSFVRTAEDIFAVRRFLEEQQISTFLMAKIENPLGMDHLDEILQVSDGVMVARGDLGVELPEEEVPELQKTIIRQANLMGRPVVTATQMLESMVDQERPTRAEATDVANAIWDGTDAVMLSAETAVGKHPVESVAMMAKIAERADAHPEYAHRIKFTTDRIADAVSRASAEIAAELHARAILTVTESGYTARMVSRCKPSVPVVAISPHQTTLRQLTLYWGVEGLAMNSAIHTTDMVRQAIEVAREAAVVAEGDLVVVTAGVPHGTPGTTNLVRVEMITDPVLEGQGLGVNVGSVTGAVMVVNNQSVIPDSPFVAVVDGYDQSWLPILDQAAAIVASNPGWTSDIAVYALSRKIPAVVGVVDATRKLKDGQIVTVDPVRGVIYLGKTQV</sequence>
<dbReference type="Proteomes" id="UP000242972">
    <property type="component" value="Unassembled WGS sequence"/>
</dbReference>
<evidence type="ECO:0000313" key="23">
    <source>
        <dbReference type="Proteomes" id="UP000242972"/>
    </source>
</evidence>
<dbReference type="GO" id="GO:0016301">
    <property type="term" value="F:kinase activity"/>
    <property type="evidence" value="ECO:0007669"/>
    <property type="project" value="UniProtKB-KW"/>
</dbReference>
<proteinExistence type="inferred from homology"/>
<comment type="cofactor">
    <cofactor evidence="1">
        <name>Mg(2+)</name>
        <dbReference type="ChEBI" id="CHEBI:18420"/>
    </cofactor>
</comment>
<keyword evidence="13 18" id="KW-0460">Magnesium</keyword>
<dbReference type="PRINTS" id="PR01050">
    <property type="entry name" value="PYRUVTKNASE"/>
</dbReference>
<evidence type="ECO:0000256" key="3">
    <source>
        <dbReference type="ARBA" id="ARBA00004997"/>
    </source>
</evidence>
<dbReference type="SUPFAM" id="SSF50800">
    <property type="entry name" value="PK beta-barrel domain-like"/>
    <property type="match status" value="1"/>
</dbReference>
<evidence type="ECO:0000256" key="8">
    <source>
        <dbReference type="ARBA" id="ARBA00022679"/>
    </source>
</evidence>
<dbReference type="GO" id="GO:0000287">
    <property type="term" value="F:magnesium ion binding"/>
    <property type="evidence" value="ECO:0007669"/>
    <property type="project" value="UniProtKB-UniRule"/>
</dbReference>
<accession>A0A2T2XEC8</accession>
<keyword evidence="15 18" id="KW-0324">Glycolysis</keyword>
<dbReference type="Pfam" id="PF00391">
    <property type="entry name" value="PEP-utilizers"/>
    <property type="match status" value="1"/>
</dbReference>
<keyword evidence="14" id="KW-0630">Potassium</keyword>
<dbReference type="AlphaFoldDB" id="A0A2T2XEC8"/>